<gene>
    <name evidence="1" type="ORF">OPV22_024954</name>
</gene>
<organism evidence="1 2">
    <name type="scientific">Ensete ventricosum</name>
    <name type="common">Abyssinian banana</name>
    <name type="synonym">Musa ensete</name>
    <dbReference type="NCBI Taxonomy" id="4639"/>
    <lineage>
        <taxon>Eukaryota</taxon>
        <taxon>Viridiplantae</taxon>
        <taxon>Streptophyta</taxon>
        <taxon>Embryophyta</taxon>
        <taxon>Tracheophyta</taxon>
        <taxon>Spermatophyta</taxon>
        <taxon>Magnoliopsida</taxon>
        <taxon>Liliopsida</taxon>
        <taxon>Zingiberales</taxon>
        <taxon>Musaceae</taxon>
        <taxon>Ensete</taxon>
    </lineage>
</organism>
<protein>
    <submittedName>
        <fullName evidence="1">Uncharacterized protein</fullName>
    </submittedName>
</protein>
<evidence type="ECO:0000313" key="1">
    <source>
        <dbReference type="EMBL" id="KAJ8470611.1"/>
    </source>
</evidence>
<comment type="caution">
    <text evidence="1">The sequence shown here is derived from an EMBL/GenBank/DDBJ whole genome shotgun (WGS) entry which is preliminary data.</text>
</comment>
<name>A0AAV8P6Y3_ENSVE</name>
<reference evidence="1 2" key="1">
    <citation type="submission" date="2022-12" db="EMBL/GenBank/DDBJ databases">
        <title>Chromosome-scale assembly of the Ensete ventricosum genome.</title>
        <authorList>
            <person name="Dussert Y."/>
            <person name="Stocks J."/>
            <person name="Wendawek A."/>
            <person name="Woldeyes F."/>
            <person name="Nichols R.A."/>
            <person name="Borrell J.S."/>
        </authorList>
    </citation>
    <scope>NUCLEOTIDE SEQUENCE [LARGE SCALE GENOMIC DNA]</scope>
    <source>
        <strain evidence="2">cv. Maze</strain>
        <tissue evidence="1">Seeds</tissue>
    </source>
</reference>
<sequence>MDFLNHFSRDQMGEIEFNILEEADMRTTLTIVDFVDDYSHELLSESIILLLSRFHGEVLHGLNECIIRLELDNGKRFIAATQVIDLWILVNQPYKMMRSSLLGYGTSRGTSEMNKFEIFNGESKKNISRTSYTWEDRSCCSKSALCTHQHKFTCTSFSAEWADSIVAACCNEAHNLAPPPG</sequence>
<accession>A0AAV8P6Y3</accession>
<dbReference type="Proteomes" id="UP001222027">
    <property type="component" value="Unassembled WGS sequence"/>
</dbReference>
<keyword evidence="2" id="KW-1185">Reference proteome</keyword>
<dbReference type="AlphaFoldDB" id="A0AAV8P6Y3"/>
<evidence type="ECO:0000313" key="2">
    <source>
        <dbReference type="Proteomes" id="UP001222027"/>
    </source>
</evidence>
<dbReference type="EMBL" id="JAQQAF010000007">
    <property type="protein sequence ID" value="KAJ8470611.1"/>
    <property type="molecule type" value="Genomic_DNA"/>
</dbReference>
<proteinExistence type="predicted"/>